<evidence type="ECO:0000256" key="2">
    <source>
        <dbReference type="ARBA" id="ARBA00022741"/>
    </source>
</evidence>
<evidence type="ECO:0000256" key="1">
    <source>
        <dbReference type="ARBA" id="ARBA00010378"/>
    </source>
</evidence>
<dbReference type="Gene3D" id="3.40.50.300">
    <property type="entry name" value="P-loop containing nucleotide triphosphate hydrolases"/>
    <property type="match status" value="1"/>
</dbReference>
<reference evidence="6 7" key="1">
    <citation type="submission" date="2017-11" db="EMBL/GenBank/DDBJ databases">
        <title>Infants hospitalized years apart are colonized by the same room-sourced microbial strains.</title>
        <authorList>
            <person name="Brooks B."/>
            <person name="Olm M.R."/>
            <person name="Firek B.A."/>
            <person name="Baker R."/>
            <person name="Thomas B.C."/>
            <person name="Morowitz M.J."/>
            <person name="Banfield J.F."/>
        </authorList>
    </citation>
    <scope>NUCLEOTIDE SEQUENCE [LARGE SCALE GENOMIC DNA]</scope>
    <source>
        <strain evidence="6">S2_012_000_R3_87</strain>
    </source>
</reference>
<name>A0A2W5AYK6_9CORY</name>
<evidence type="ECO:0000313" key="7">
    <source>
        <dbReference type="Proteomes" id="UP000249451"/>
    </source>
</evidence>
<evidence type="ECO:0000256" key="4">
    <source>
        <dbReference type="SAM" id="MobiDB-lite"/>
    </source>
</evidence>
<gene>
    <name evidence="6" type="ORF">DI609_11310</name>
</gene>
<dbReference type="AlphaFoldDB" id="A0A2W5AYK6"/>
<dbReference type="SUPFAM" id="SSF52540">
    <property type="entry name" value="P-loop containing nucleoside triphosphate hydrolases"/>
    <property type="match status" value="1"/>
</dbReference>
<dbReference type="CDD" id="cd00009">
    <property type="entry name" value="AAA"/>
    <property type="match status" value="1"/>
</dbReference>
<dbReference type="PANTHER" id="PTHR43392">
    <property type="entry name" value="AAA-TYPE ATPASE FAMILY PROTEIN / ANKYRIN REPEAT FAMILY PROTEIN"/>
    <property type="match status" value="1"/>
</dbReference>
<dbReference type="GO" id="GO:0005524">
    <property type="term" value="F:ATP binding"/>
    <property type="evidence" value="ECO:0007669"/>
    <property type="project" value="UniProtKB-KW"/>
</dbReference>
<feature type="region of interest" description="Disordered" evidence="4">
    <location>
        <begin position="342"/>
        <end position="366"/>
    </location>
</feature>
<accession>A0A2W5AYK6</accession>
<dbReference type="InterPro" id="IPR003959">
    <property type="entry name" value="ATPase_AAA_core"/>
</dbReference>
<comment type="caution">
    <text evidence="6">The sequence shown here is derived from an EMBL/GenBank/DDBJ whole genome shotgun (WGS) entry which is preliminary data.</text>
</comment>
<dbReference type="FunFam" id="3.40.50.300:FF:000216">
    <property type="entry name" value="Type VII secretion ATPase EccA"/>
    <property type="match status" value="1"/>
</dbReference>
<sequence length="667" mass="73007">YEVTSETELITRLRQAPNALTTYLSAYGLFAAGLTRGELSHLERALDYTRFLDESFGMGDFPDVALLDMAVRQSLPPSHPQYREFDRDQLFAVYTHRRLIGSLRTTVLRNSASLDLYQVDAIAADVLWGSAAPQLTEKSLNEVAVYVPYGLLDTGVDVHDAHSVVAGWALANITSGDFDRAFAVLDSSRQSGFVSVGEHIAWLILWYTTRRWEDARMAAEAASATSMKQMGIVQGSTDALMFEQLVRLSQLVGGFAHLGLEDPAQARSLFAAVTVPKTPDRIAAWASYGLGMAYRVGENSSPTKSASLISTAVGQHSHPRFTAALSDPTVRFPTTSANTIAQREDFWDPDTEPDPQLEKRKKQNDMRETYRIRADKLLDAQIGMKNVKDQVRRMISTITIERERARRGGGAGKAVNYNLVLTGPPGTGKSTIVDVLALYFASLGIVDNPEPIVTHRADYVADTVGGSAIKTKATIEKAVGSVLFFDEFYAIVQVADGPNADQFGKEALDTIVAEAETRVGQLVFIIAGYEADIDRVVRVNDGLNSRFPRRIDFDTYSLKEIADIAVLQAQRANLTLDDAAYDFLTDDNGDARNLMATNDSGEMLLNVLGNGRFARNLVETASEYQAHRLMGTGVNPATLSDADLSTLTVEDVKASFAQHMDNALKHG</sequence>
<dbReference type="PRINTS" id="PR00819">
    <property type="entry name" value="CBXCFQXSUPER"/>
</dbReference>
<comment type="similarity">
    <text evidence="1">Belongs to the CbxX/CfxQ family.</text>
</comment>
<dbReference type="SMART" id="SM00382">
    <property type="entry name" value="AAA"/>
    <property type="match status" value="1"/>
</dbReference>
<dbReference type="Pfam" id="PF00004">
    <property type="entry name" value="AAA"/>
    <property type="match status" value="1"/>
</dbReference>
<keyword evidence="3" id="KW-0067">ATP-binding</keyword>
<dbReference type="InterPro" id="IPR003593">
    <property type="entry name" value="AAA+_ATPase"/>
</dbReference>
<dbReference type="InterPro" id="IPR000641">
    <property type="entry name" value="CbxX/CfxQ"/>
</dbReference>
<dbReference type="Gene3D" id="1.25.40.10">
    <property type="entry name" value="Tetratricopeptide repeat domain"/>
    <property type="match status" value="1"/>
</dbReference>
<dbReference type="InterPro" id="IPR050773">
    <property type="entry name" value="CbxX/CfxQ_RuBisCO_ESX"/>
</dbReference>
<protein>
    <recommendedName>
        <fullName evidence="5">AAA+ ATPase domain-containing protein</fullName>
    </recommendedName>
</protein>
<dbReference type="InterPro" id="IPR041627">
    <property type="entry name" value="AAA_lid_6"/>
</dbReference>
<dbReference type="InterPro" id="IPR049078">
    <property type="entry name" value="T7SS_EccA1-like_N"/>
</dbReference>
<dbReference type="Gene3D" id="1.10.8.60">
    <property type="match status" value="1"/>
</dbReference>
<dbReference type="Pfam" id="PF21545">
    <property type="entry name" value="T7SS_EccA1_N"/>
    <property type="match status" value="1"/>
</dbReference>
<dbReference type="EMBL" id="QFNY01000314">
    <property type="protein sequence ID" value="PZO98197.1"/>
    <property type="molecule type" value="Genomic_DNA"/>
</dbReference>
<dbReference type="Pfam" id="PF17866">
    <property type="entry name" value="AAA_lid_6"/>
    <property type="match status" value="1"/>
</dbReference>
<feature type="domain" description="AAA+ ATPase" evidence="5">
    <location>
        <begin position="415"/>
        <end position="557"/>
    </location>
</feature>
<dbReference type="InterPro" id="IPR011990">
    <property type="entry name" value="TPR-like_helical_dom_sf"/>
</dbReference>
<evidence type="ECO:0000256" key="3">
    <source>
        <dbReference type="ARBA" id="ARBA00022840"/>
    </source>
</evidence>
<keyword evidence="2" id="KW-0547">Nucleotide-binding</keyword>
<feature type="non-terminal residue" evidence="6">
    <location>
        <position position="1"/>
    </location>
</feature>
<dbReference type="InterPro" id="IPR027417">
    <property type="entry name" value="P-loop_NTPase"/>
</dbReference>
<dbReference type="PANTHER" id="PTHR43392:SF2">
    <property type="entry name" value="AAA-TYPE ATPASE FAMILY PROTEIN _ ANKYRIN REPEAT FAMILY PROTEIN"/>
    <property type="match status" value="1"/>
</dbReference>
<evidence type="ECO:0000313" key="6">
    <source>
        <dbReference type="EMBL" id="PZO98197.1"/>
    </source>
</evidence>
<dbReference type="GO" id="GO:0016887">
    <property type="term" value="F:ATP hydrolysis activity"/>
    <property type="evidence" value="ECO:0007669"/>
    <property type="project" value="InterPro"/>
</dbReference>
<organism evidence="6 7">
    <name type="scientific">Corynebacterium urealyticum</name>
    <dbReference type="NCBI Taxonomy" id="43771"/>
    <lineage>
        <taxon>Bacteria</taxon>
        <taxon>Bacillati</taxon>
        <taxon>Actinomycetota</taxon>
        <taxon>Actinomycetes</taxon>
        <taxon>Mycobacteriales</taxon>
        <taxon>Corynebacteriaceae</taxon>
        <taxon>Corynebacterium</taxon>
    </lineage>
</organism>
<evidence type="ECO:0000259" key="5">
    <source>
        <dbReference type="SMART" id="SM00382"/>
    </source>
</evidence>
<proteinExistence type="inferred from homology"/>
<dbReference type="Proteomes" id="UP000249451">
    <property type="component" value="Unassembled WGS sequence"/>
</dbReference>